<dbReference type="Pfam" id="PF13250">
    <property type="entry name" value="SNIPE"/>
    <property type="match status" value="1"/>
</dbReference>
<dbReference type="KEGG" id="nli:G3M70_02855"/>
<feature type="coiled-coil region" evidence="1">
    <location>
        <begin position="408"/>
        <end position="435"/>
    </location>
</feature>
<keyword evidence="2" id="KW-0812">Transmembrane</keyword>
<dbReference type="Proteomes" id="UP000594688">
    <property type="component" value="Chromosome"/>
</dbReference>
<feature type="transmembrane region" description="Helical" evidence="2">
    <location>
        <begin position="6"/>
        <end position="23"/>
    </location>
</feature>
<feature type="coiled-coil region" evidence="1">
    <location>
        <begin position="248"/>
        <end position="329"/>
    </location>
</feature>
<evidence type="ECO:0000259" key="3">
    <source>
        <dbReference type="SMART" id="SM00974"/>
    </source>
</evidence>
<organism evidence="4 5">
    <name type="scientific">Candidatus Nitronauta litoralis</name>
    <dbReference type="NCBI Taxonomy" id="2705533"/>
    <lineage>
        <taxon>Bacteria</taxon>
        <taxon>Pseudomonadati</taxon>
        <taxon>Nitrospinota/Tectimicrobiota group</taxon>
        <taxon>Nitrospinota</taxon>
        <taxon>Nitrospinia</taxon>
        <taxon>Nitrospinales</taxon>
        <taxon>Nitrospinaceae</taxon>
        <taxon>Candidatus Nitronauta</taxon>
    </lineage>
</organism>
<dbReference type="InterPro" id="IPR018306">
    <property type="entry name" value="Phage_T5_Orf172_DNA-bd"/>
</dbReference>
<protein>
    <submittedName>
        <fullName evidence="4">DUF4041 domain-containing protein</fullName>
    </submittedName>
</protein>
<dbReference type="EMBL" id="CP048685">
    <property type="protein sequence ID" value="QPJ60882.1"/>
    <property type="molecule type" value="Genomic_DNA"/>
</dbReference>
<name>A0A7T0BU67_9BACT</name>
<feature type="domain" description="Bacteriophage T5 Orf172 DNA-binding" evidence="3">
    <location>
        <begin position="342"/>
        <end position="425"/>
    </location>
</feature>
<evidence type="ECO:0000313" key="4">
    <source>
        <dbReference type="EMBL" id="QPJ60882.1"/>
    </source>
</evidence>
<evidence type="ECO:0000313" key="5">
    <source>
        <dbReference type="Proteomes" id="UP000594688"/>
    </source>
</evidence>
<dbReference type="SMART" id="SM00974">
    <property type="entry name" value="T5orf172"/>
    <property type="match status" value="1"/>
</dbReference>
<gene>
    <name evidence="4" type="ORF">G3M70_02855</name>
</gene>
<keyword evidence="1" id="KW-0175">Coiled coil</keyword>
<dbReference type="AlphaFoldDB" id="A0A7T0BU67"/>
<reference evidence="4 5" key="1">
    <citation type="submission" date="2020-02" db="EMBL/GenBank/DDBJ databases">
        <title>Genomic and physiological characterization of two novel Nitrospinaceae genera.</title>
        <authorList>
            <person name="Mueller A.J."/>
            <person name="Jung M.-Y."/>
            <person name="Strachan C.R."/>
            <person name="Herbold C.W."/>
            <person name="Kirkegaard R.H."/>
            <person name="Daims H."/>
        </authorList>
    </citation>
    <scope>NUCLEOTIDE SEQUENCE [LARGE SCALE GENOMIC DNA]</scope>
    <source>
        <strain evidence="4">EB</strain>
    </source>
</reference>
<keyword evidence="2" id="KW-1133">Transmembrane helix</keyword>
<dbReference type="InterPro" id="IPR025280">
    <property type="entry name" value="SNIPE"/>
</dbReference>
<evidence type="ECO:0000256" key="1">
    <source>
        <dbReference type="SAM" id="Coils"/>
    </source>
</evidence>
<sequence>MSNGLQITILVLIPSVFLVIYFGRKIISRLKNEVEETSRALREKSKLATHLQIKYKNIINMDQEVLKRKKLAIQYNKRILELKEDFEKKKDVYQKLQRTILEIEDNIEMNSFGLYKPHYDFETSEEYKIEMSNIRTKQKEMIKDGVAISCSTEWTLEGSKKEGAKMTKRNMKLMIRAFNNECDSAVLKVKWNNASQLENRIIKSYEIINELGKPNKITIQDKYLKLKLAELRLTRELQQKIFDEKEEQKRIKAEMREEQKAIREFENMQKKAEKEEAQYQDALDKARAELQTAHGEEAKIFEEKIKRLEEQLNEAHSNKERAISRAQQTKSGHVYVISNLGSFGNEVFKIGMTRRLDPLDRVKELGDASVPFSFDIHAMIFSENAPKLEADLHREFDEKRVNKVNFRKEFFNITLKEIEQKVKNLHGEIEFTKLAEAREYRETINLLQVSKK</sequence>
<evidence type="ECO:0000256" key="2">
    <source>
        <dbReference type="SAM" id="Phobius"/>
    </source>
</evidence>
<dbReference type="Pfam" id="PF13455">
    <property type="entry name" value="MUG113"/>
    <property type="match status" value="1"/>
</dbReference>
<proteinExistence type="predicted"/>
<feature type="coiled-coil region" evidence="1">
    <location>
        <begin position="79"/>
        <end position="106"/>
    </location>
</feature>
<keyword evidence="2" id="KW-0472">Membrane</keyword>
<accession>A0A7T0BU67</accession>